<organism evidence="1 2">
    <name type="scientific">Streptomyces chisholmiae</name>
    <dbReference type="NCBI Taxonomy" id="3075540"/>
    <lineage>
        <taxon>Bacteria</taxon>
        <taxon>Bacillati</taxon>
        <taxon>Actinomycetota</taxon>
        <taxon>Actinomycetes</taxon>
        <taxon>Kitasatosporales</taxon>
        <taxon>Streptomycetaceae</taxon>
        <taxon>Streptomyces</taxon>
    </lineage>
</organism>
<dbReference type="RefSeq" id="WP_311666051.1">
    <property type="nucleotide sequence ID" value="NZ_JAVREO010000003.1"/>
</dbReference>
<keyword evidence="2" id="KW-1185">Reference proteome</keyword>
<sequence>MATLRDALDAGADVEEAQFGTSLLYDAVDVEGDGSLQRGTPLHVDMTAFLLARGADPTRRSTSTGLTAEEGARILGHWLATELFEAWKRERNR</sequence>
<comment type="caution">
    <text evidence="1">The sequence shown here is derived from an EMBL/GenBank/DDBJ whole genome shotgun (WGS) entry which is preliminary data.</text>
</comment>
<evidence type="ECO:0000313" key="1">
    <source>
        <dbReference type="EMBL" id="MDT0266075.1"/>
    </source>
</evidence>
<dbReference type="EMBL" id="JAVREO010000003">
    <property type="protein sequence ID" value="MDT0266075.1"/>
    <property type="molecule type" value="Genomic_DNA"/>
</dbReference>
<dbReference type="Proteomes" id="UP001183410">
    <property type="component" value="Unassembled WGS sequence"/>
</dbReference>
<reference evidence="2" key="1">
    <citation type="submission" date="2023-07" db="EMBL/GenBank/DDBJ databases">
        <title>30 novel species of actinomycetes from the DSMZ collection.</title>
        <authorList>
            <person name="Nouioui I."/>
        </authorList>
    </citation>
    <scope>NUCLEOTIDE SEQUENCE [LARGE SCALE GENOMIC DNA]</scope>
    <source>
        <strain evidence="2">DSM 44915</strain>
    </source>
</reference>
<name>A0ABU2JM76_9ACTN</name>
<evidence type="ECO:0000313" key="2">
    <source>
        <dbReference type="Proteomes" id="UP001183410"/>
    </source>
</evidence>
<proteinExistence type="predicted"/>
<gene>
    <name evidence="1" type="ORF">RM844_07175</name>
</gene>
<protein>
    <submittedName>
        <fullName evidence="1">Ankyrin repeat domain-containing protein</fullName>
    </submittedName>
</protein>
<accession>A0ABU2JM76</accession>